<dbReference type="GO" id="GO:0006508">
    <property type="term" value="P:proteolysis"/>
    <property type="evidence" value="ECO:0007669"/>
    <property type="project" value="UniProtKB-KW"/>
</dbReference>
<feature type="domain" description="Transglutaminase-like" evidence="1">
    <location>
        <begin position="160"/>
        <end position="225"/>
    </location>
</feature>
<keyword evidence="3" id="KW-1185">Reference proteome</keyword>
<dbReference type="InterPro" id="IPR013589">
    <property type="entry name" value="Bac_transglu_N"/>
</dbReference>
<keyword evidence="2" id="KW-0378">Hydrolase</keyword>
<organism evidence="2 3">
    <name type="scientific">Palleronia pelagia</name>
    <dbReference type="NCBI Taxonomy" id="387096"/>
    <lineage>
        <taxon>Bacteria</taxon>
        <taxon>Pseudomonadati</taxon>
        <taxon>Pseudomonadota</taxon>
        <taxon>Alphaproteobacteria</taxon>
        <taxon>Rhodobacterales</taxon>
        <taxon>Roseobacteraceae</taxon>
        <taxon>Palleronia</taxon>
    </lineage>
</organism>
<dbReference type="Pfam" id="PF01841">
    <property type="entry name" value="Transglut_core"/>
    <property type="match status" value="1"/>
</dbReference>
<dbReference type="EMBL" id="FOCM01000008">
    <property type="protein sequence ID" value="SEN96301.1"/>
    <property type="molecule type" value="Genomic_DNA"/>
</dbReference>
<proteinExistence type="predicted"/>
<dbReference type="AlphaFoldDB" id="A0A1H8KU05"/>
<dbReference type="InterPro" id="IPR002931">
    <property type="entry name" value="Transglutaminase-like"/>
</dbReference>
<sequence length="274" mass="29386">MRLEISHRTRYRFDAPKVSLTQSLRLWPTDFEGQTVEAWSVDIEGHTAQRGAAFRDGAGDWIETVSMRHVSDVTVAVSGTVETRDLTGFVKGLREKVPPLAYLRASPMTRLNEDLRDLSAGAVDGIGNALDRAHALAHAISDAIPYTPGATRSETTAAEALELGQGVCQDQTHALIAVARAAGMPGRYVTGYLHASSDGAAHEASHAWAEIWVDDIGWVGFDAANRCCPDEKYVRVGSGLDSVAAAPIRGMALGGGDEHLDVDVKVQEAAQQQQ</sequence>
<protein>
    <submittedName>
        <fullName evidence="2">Transglutaminase-like enzyme, putative cysteine protease</fullName>
    </submittedName>
</protein>
<evidence type="ECO:0000259" key="1">
    <source>
        <dbReference type="SMART" id="SM00460"/>
    </source>
</evidence>
<dbReference type="RefSeq" id="WP_091846407.1">
    <property type="nucleotide sequence ID" value="NZ_FOCM01000008.1"/>
</dbReference>
<accession>A0A1H8KU05</accession>
<dbReference type="Pfam" id="PF08379">
    <property type="entry name" value="Bact_transglu_N"/>
    <property type="match status" value="1"/>
</dbReference>
<dbReference type="SUPFAM" id="SSF54001">
    <property type="entry name" value="Cysteine proteinases"/>
    <property type="match status" value="1"/>
</dbReference>
<keyword evidence="2" id="KW-0645">Protease</keyword>
<evidence type="ECO:0000313" key="3">
    <source>
        <dbReference type="Proteomes" id="UP000199372"/>
    </source>
</evidence>
<dbReference type="PANTHER" id="PTHR33490:SF6">
    <property type="entry name" value="SLL1049 PROTEIN"/>
    <property type="match status" value="1"/>
</dbReference>
<gene>
    <name evidence="2" type="ORF">SAMN04488011_108142</name>
</gene>
<dbReference type="Gene3D" id="3.10.620.30">
    <property type="match status" value="1"/>
</dbReference>
<dbReference type="SMART" id="SM00460">
    <property type="entry name" value="TGc"/>
    <property type="match status" value="1"/>
</dbReference>
<dbReference type="OrthoDB" id="9804023at2"/>
<reference evidence="3" key="1">
    <citation type="submission" date="2016-10" db="EMBL/GenBank/DDBJ databases">
        <authorList>
            <person name="Varghese N."/>
            <person name="Submissions S."/>
        </authorList>
    </citation>
    <scope>NUCLEOTIDE SEQUENCE [LARGE SCALE GENOMIC DNA]</scope>
    <source>
        <strain evidence="3">DSM 26893</strain>
    </source>
</reference>
<dbReference type="InterPro" id="IPR038765">
    <property type="entry name" value="Papain-like_cys_pep_sf"/>
</dbReference>
<dbReference type="GO" id="GO:0008233">
    <property type="term" value="F:peptidase activity"/>
    <property type="evidence" value="ECO:0007669"/>
    <property type="project" value="UniProtKB-KW"/>
</dbReference>
<dbReference type="Proteomes" id="UP000199372">
    <property type="component" value="Unassembled WGS sequence"/>
</dbReference>
<evidence type="ECO:0000313" key="2">
    <source>
        <dbReference type="EMBL" id="SEN96301.1"/>
    </source>
</evidence>
<name>A0A1H8KU05_9RHOB</name>
<dbReference type="PANTHER" id="PTHR33490">
    <property type="entry name" value="BLR5614 PROTEIN-RELATED"/>
    <property type="match status" value="1"/>
</dbReference>